<proteinExistence type="predicted"/>
<dbReference type="OrthoDB" id="9797941at2"/>
<dbReference type="Pfam" id="PF16844">
    <property type="entry name" value="DIMCO_N"/>
    <property type="match status" value="1"/>
</dbReference>
<comment type="caution">
    <text evidence="4">The sequence shown here is derived from an EMBL/GenBank/DDBJ whole genome shotgun (WGS) entry which is preliminary data.</text>
</comment>
<feature type="domain" description="Dinitrogenase iron-molybdenum cofactor N-terminal" evidence="3">
    <location>
        <begin position="5"/>
        <end position="80"/>
    </location>
</feature>
<evidence type="ECO:0000259" key="2">
    <source>
        <dbReference type="Pfam" id="PF02579"/>
    </source>
</evidence>
<reference evidence="4 5" key="1">
    <citation type="submission" date="2018-05" db="EMBL/GenBank/DDBJ databases">
        <title>Genomic Encyclopedia of Type Strains, Phase IV (KMG-IV): sequencing the most valuable type-strain genomes for metagenomic binning, comparative biology and taxonomic classification.</title>
        <authorList>
            <person name="Goeker M."/>
        </authorList>
    </citation>
    <scope>NUCLEOTIDE SEQUENCE [LARGE SCALE GENOMIC DNA]</scope>
    <source>
        <strain evidence="4 5">DSM 23606</strain>
    </source>
</reference>
<gene>
    <name evidence="4" type="ORF">C7443_1063</name>
</gene>
<dbReference type="SUPFAM" id="SSF53146">
    <property type="entry name" value="Nitrogenase accessory factor-like"/>
    <property type="match status" value="1"/>
</dbReference>
<dbReference type="PANTHER" id="PTHR33937:SF1">
    <property type="entry name" value="IRON-MOLIBDENUM COFACTOR PROCESSING PROTEIN"/>
    <property type="match status" value="1"/>
</dbReference>
<dbReference type="InterPro" id="IPR051840">
    <property type="entry name" value="NifX/NifY_domain"/>
</dbReference>
<dbReference type="Gene3D" id="1.10.150.590">
    <property type="entry name" value="Dinitrogenase iron-molybdenum cofactor, N-terminal"/>
    <property type="match status" value="1"/>
</dbReference>
<dbReference type="RefSeq" id="WP_110018674.1">
    <property type="nucleotide sequence ID" value="NZ_QGTJ01000006.1"/>
</dbReference>
<accession>A0A317MTR6</accession>
<dbReference type="InterPro" id="IPR031763">
    <property type="entry name" value="NafY_N"/>
</dbReference>
<dbReference type="InterPro" id="IPR038127">
    <property type="entry name" value="NafY_N_sf"/>
</dbReference>
<evidence type="ECO:0000313" key="4">
    <source>
        <dbReference type="EMBL" id="PWV60989.1"/>
    </source>
</evidence>
<dbReference type="InterPro" id="IPR003731">
    <property type="entry name" value="Di-Nase_FeMo-co_biosynth"/>
</dbReference>
<dbReference type="Gene3D" id="3.30.420.130">
    <property type="entry name" value="Dinitrogenase iron-molybdenum cofactor biosynthesis domain"/>
    <property type="match status" value="1"/>
</dbReference>
<keyword evidence="1" id="KW-0535">Nitrogen fixation</keyword>
<keyword evidence="5" id="KW-1185">Reference proteome</keyword>
<dbReference type="AlphaFoldDB" id="A0A317MTR6"/>
<dbReference type="Pfam" id="PF02579">
    <property type="entry name" value="Nitro_FeMo-Co"/>
    <property type="match status" value="1"/>
</dbReference>
<evidence type="ECO:0000259" key="3">
    <source>
        <dbReference type="Pfam" id="PF16844"/>
    </source>
</evidence>
<sequence length="226" mass="24280">MAGGLSRDLALRIGVAARVLPGGEVSRLMAVLVEALGMPLTAQKLRRVSVRQLGTCGEQAYRDASLPQLKLAADYLWGRRPIDVVEPALPAVESRQILARSLRVAVASNSGEKLDGRFTDCRRFLVYQVSAQEIRLVELRTPALGGSMVERAALLEDCQLLLALDLGSRAAARAMHAGIHPLAVDRVEPARAALGRVQSVLGGMPPPWLAKAAGMGGEWRVRRHGT</sequence>
<evidence type="ECO:0000256" key="1">
    <source>
        <dbReference type="ARBA" id="ARBA00023231"/>
    </source>
</evidence>
<feature type="domain" description="Dinitrogenase iron-molybdenum cofactor biosynthesis" evidence="2">
    <location>
        <begin position="111"/>
        <end position="198"/>
    </location>
</feature>
<dbReference type="PANTHER" id="PTHR33937">
    <property type="entry name" value="IRON-MOLYBDENUM PROTEIN-RELATED-RELATED"/>
    <property type="match status" value="1"/>
</dbReference>
<dbReference type="Proteomes" id="UP000246569">
    <property type="component" value="Unassembled WGS sequence"/>
</dbReference>
<dbReference type="InterPro" id="IPR036105">
    <property type="entry name" value="DiNase_FeMo-co_biosyn_sf"/>
</dbReference>
<organism evidence="4 5">
    <name type="scientific">Plasticicumulans acidivorans</name>
    <dbReference type="NCBI Taxonomy" id="886464"/>
    <lineage>
        <taxon>Bacteria</taxon>
        <taxon>Pseudomonadati</taxon>
        <taxon>Pseudomonadota</taxon>
        <taxon>Gammaproteobacteria</taxon>
        <taxon>Candidatus Competibacteraceae</taxon>
        <taxon>Plasticicumulans</taxon>
    </lineage>
</organism>
<evidence type="ECO:0000313" key="5">
    <source>
        <dbReference type="Proteomes" id="UP000246569"/>
    </source>
</evidence>
<name>A0A317MTR6_9GAMM</name>
<dbReference type="EMBL" id="QGTJ01000006">
    <property type="protein sequence ID" value="PWV60989.1"/>
    <property type="molecule type" value="Genomic_DNA"/>
</dbReference>
<protein>
    <submittedName>
        <fullName evidence="4">Dinitrogenase iron-molybdenum cofactor</fullName>
    </submittedName>
</protein>